<proteinExistence type="predicted"/>
<dbReference type="Proteomes" id="UP000838756">
    <property type="component" value="Unassembled WGS sequence"/>
</dbReference>
<keyword evidence="2" id="KW-1185">Reference proteome</keyword>
<sequence>MEAGRLFQIFALRIRNRCKAFCTRPWYKKQVGIQIITEPLGKKVTGELDQTVLEHEIPKARQPCDNAPDSEVNLWVSSSCGAISLRRLAIIRAISTLDTAALNNDLVLFRFLSHEFLLRPGLLLPATLPCWIS</sequence>
<organism evidence="1 2">
    <name type="scientific">Pararge aegeria aegeria</name>
    <dbReference type="NCBI Taxonomy" id="348720"/>
    <lineage>
        <taxon>Eukaryota</taxon>
        <taxon>Metazoa</taxon>
        <taxon>Ecdysozoa</taxon>
        <taxon>Arthropoda</taxon>
        <taxon>Hexapoda</taxon>
        <taxon>Insecta</taxon>
        <taxon>Pterygota</taxon>
        <taxon>Neoptera</taxon>
        <taxon>Endopterygota</taxon>
        <taxon>Lepidoptera</taxon>
        <taxon>Glossata</taxon>
        <taxon>Ditrysia</taxon>
        <taxon>Papilionoidea</taxon>
        <taxon>Nymphalidae</taxon>
        <taxon>Satyrinae</taxon>
        <taxon>Satyrini</taxon>
        <taxon>Parargina</taxon>
        <taxon>Pararge</taxon>
    </lineage>
</organism>
<comment type="caution">
    <text evidence="1">The sequence shown here is derived from an EMBL/GenBank/DDBJ whole genome shotgun (WGS) entry which is preliminary data.</text>
</comment>
<accession>A0A8S4R4Z0</accession>
<evidence type="ECO:0000313" key="1">
    <source>
        <dbReference type="EMBL" id="CAH2229318.1"/>
    </source>
</evidence>
<protein>
    <submittedName>
        <fullName evidence="1">Jg17067 protein</fullName>
    </submittedName>
</protein>
<gene>
    <name evidence="1" type="primary">jg17067</name>
    <name evidence="1" type="ORF">PAEG_LOCUS8800</name>
</gene>
<evidence type="ECO:0000313" key="2">
    <source>
        <dbReference type="Proteomes" id="UP000838756"/>
    </source>
</evidence>
<dbReference type="AlphaFoldDB" id="A0A8S4R4Z0"/>
<reference evidence="1" key="1">
    <citation type="submission" date="2022-03" db="EMBL/GenBank/DDBJ databases">
        <authorList>
            <person name="Lindestad O."/>
        </authorList>
    </citation>
    <scope>NUCLEOTIDE SEQUENCE</scope>
</reference>
<dbReference type="EMBL" id="CAKXAJ010024711">
    <property type="protein sequence ID" value="CAH2229318.1"/>
    <property type="molecule type" value="Genomic_DNA"/>
</dbReference>
<name>A0A8S4R4Z0_9NEOP</name>